<proteinExistence type="predicted"/>
<protein>
    <submittedName>
        <fullName evidence="2">DUF397 domain-containing protein</fullName>
    </submittedName>
</protein>
<dbReference type="EMBL" id="RZYA01000006">
    <property type="protein sequence ID" value="RVU24474.1"/>
    <property type="molecule type" value="Genomic_DNA"/>
</dbReference>
<dbReference type="Proteomes" id="UP000283128">
    <property type="component" value="Unassembled WGS sequence"/>
</dbReference>
<name>A0A437PQL5_9ACTN</name>
<dbReference type="InterPro" id="IPR007278">
    <property type="entry name" value="DUF397"/>
</dbReference>
<evidence type="ECO:0000259" key="1">
    <source>
        <dbReference type="Pfam" id="PF04149"/>
    </source>
</evidence>
<feature type="domain" description="DUF397" evidence="1">
    <location>
        <begin position="14"/>
        <end position="66"/>
    </location>
</feature>
<organism evidence="2 3">
    <name type="scientific">Streptomyces antnestii</name>
    <dbReference type="NCBI Taxonomy" id="2494256"/>
    <lineage>
        <taxon>Bacteria</taxon>
        <taxon>Bacillati</taxon>
        <taxon>Actinomycetota</taxon>
        <taxon>Actinomycetes</taxon>
        <taxon>Kitasatosporales</taxon>
        <taxon>Streptomycetaceae</taxon>
        <taxon>Streptomyces</taxon>
    </lineage>
</organism>
<reference evidence="2 3" key="1">
    <citation type="submission" date="2019-01" db="EMBL/GenBank/DDBJ databases">
        <title>Genome sequences of Streptomyces and Rhizobium isolates collected from root and soil.</title>
        <authorList>
            <person name="Chhettri S."/>
            <person name="Sevigny J.L."/>
            <person name="Sen A."/>
            <person name="Ennis N."/>
            <person name="Tisa L."/>
        </authorList>
    </citation>
    <scope>NUCLEOTIDE SEQUENCE [LARGE SCALE GENOMIC DNA]</scope>
    <source>
        <strain evidence="2 3">San01</strain>
    </source>
</reference>
<keyword evidence="3" id="KW-1185">Reference proteome</keyword>
<accession>A0A437PQL5</accession>
<evidence type="ECO:0000313" key="2">
    <source>
        <dbReference type="EMBL" id="RVU24474.1"/>
    </source>
</evidence>
<evidence type="ECO:0000313" key="3">
    <source>
        <dbReference type="Proteomes" id="UP000283128"/>
    </source>
</evidence>
<sequence>MIRTKVLARDAGELVWFKSSYSSSSEPSDCVEVATTSVAVHIRDSKAPQRPYLAVSSAAWSVFVAAR</sequence>
<dbReference type="Pfam" id="PF04149">
    <property type="entry name" value="DUF397"/>
    <property type="match status" value="1"/>
</dbReference>
<dbReference type="RefSeq" id="WP_127828831.1">
    <property type="nucleotide sequence ID" value="NZ_RZYA01000006.1"/>
</dbReference>
<gene>
    <name evidence="2" type="ORF">EOT10_15835</name>
</gene>
<dbReference type="AlphaFoldDB" id="A0A437PQL5"/>
<comment type="caution">
    <text evidence="2">The sequence shown here is derived from an EMBL/GenBank/DDBJ whole genome shotgun (WGS) entry which is preliminary data.</text>
</comment>